<dbReference type="AlphaFoldDB" id="A0A7W8GE23"/>
<dbReference type="Gene3D" id="2.160.20.10">
    <property type="entry name" value="Single-stranded right-handed beta-helix, Pectin lyase-like"/>
    <property type="match status" value="1"/>
</dbReference>
<dbReference type="SUPFAM" id="SSF51126">
    <property type="entry name" value="Pectin lyase-like"/>
    <property type="match status" value="1"/>
</dbReference>
<dbReference type="RefSeq" id="WP_184026969.1">
    <property type="nucleotide sequence ID" value="NZ_JACHFN010000004.1"/>
</dbReference>
<sequence>MTKARWRPAAALSLLVTAVLGASAQKAPDQLTYDGPIVIRKGGTYRGNWQSLDPKKPAIEVATREPVIIEYSNIRSRGTLIRSAYVRANLTVRHTRGVGLNPGVPASEKRHPGRFLLIDEFESAVIENNELIGTSGMHFRKYLGDPAKGQTVKILRNRARNIDGRFSDGEDRFSDTGFQIVQFVQFNAVQDIAGAEIAWNEIINEPGKSRVEENINMYGARGTAKSPISIHNNYIQGAYPAQPTSDKYSGGGLMLGDGGSKDKEGAVAYIRAFRNQIIGTSNQGIAIAAGYNVQAFENRVISSGLLPDGRPIPSQNVGVYVWDMHGDKKHGTFYNNVIRDNLVGWARPLISKTAQHPTWFPDCAENDKGKSLCTGNRIFKGPITLQTERQEFLRWQNKVRDAKIVLGPQEAAVAQGR</sequence>
<dbReference type="InterPro" id="IPR012334">
    <property type="entry name" value="Pectin_lyas_fold"/>
</dbReference>
<evidence type="ECO:0008006" key="4">
    <source>
        <dbReference type="Google" id="ProtNLM"/>
    </source>
</evidence>
<evidence type="ECO:0000313" key="3">
    <source>
        <dbReference type="Proteomes" id="UP000525389"/>
    </source>
</evidence>
<comment type="caution">
    <text evidence="2">The sequence shown here is derived from an EMBL/GenBank/DDBJ whole genome shotgun (WGS) entry which is preliminary data.</text>
</comment>
<keyword evidence="3" id="KW-1185">Reference proteome</keyword>
<accession>A0A7W8GE23</accession>
<gene>
    <name evidence="2" type="ORF">HNQ09_001298</name>
</gene>
<evidence type="ECO:0000256" key="1">
    <source>
        <dbReference type="SAM" id="SignalP"/>
    </source>
</evidence>
<reference evidence="2 3" key="1">
    <citation type="submission" date="2020-08" db="EMBL/GenBank/DDBJ databases">
        <title>Genomic Encyclopedia of Type Strains, Phase IV (KMG-IV): sequencing the most valuable type-strain genomes for metagenomic binning, comparative biology and taxonomic classification.</title>
        <authorList>
            <person name="Goeker M."/>
        </authorList>
    </citation>
    <scope>NUCLEOTIDE SEQUENCE [LARGE SCALE GENOMIC DNA]</scope>
    <source>
        <strain evidence="2 3">DSM 101791</strain>
    </source>
</reference>
<name>A0A7W8GE23_9DEIO</name>
<evidence type="ECO:0000313" key="2">
    <source>
        <dbReference type="EMBL" id="MBB5233860.1"/>
    </source>
</evidence>
<protein>
    <recommendedName>
        <fullName evidence="4">Glycosyl hydrolase</fullName>
    </recommendedName>
</protein>
<proteinExistence type="predicted"/>
<dbReference type="Proteomes" id="UP000525389">
    <property type="component" value="Unassembled WGS sequence"/>
</dbReference>
<keyword evidence="1" id="KW-0732">Signal</keyword>
<dbReference type="InterPro" id="IPR011050">
    <property type="entry name" value="Pectin_lyase_fold/virulence"/>
</dbReference>
<feature type="signal peptide" evidence="1">
    <location>
        <begin position="1"/>
        <end position="24"/>
    </location>
</feature>
<organism evidence="2 3">
    <name type="scientific">Deinococcus budaensis</name>
    <dbReference type="NCBI Taxonomy" id="1665626"/>
    <lineage>
        <taxon>Bacteria</taxon>
        <taxon>Thermotogati</taxon>
        <taxon>Deinococcota</taxon>
        <taxon>Deinococci</taxon>
        <taxon>Deinococcales</taxon>
        <taxon>Deinococcaceae</taxon>
        <taxon>Deinococcus</taxon>
    </lineage>
</organism>
<dbReference type="EMBL" id="JACHFN010000004">
    <property type="protein sequence ID" value="MBB5233860.1"/>
    <property type="molecule type" value="Genomic_DNA"/>
</dbReference>
<feature type="chain" id="PRO_5030525417" description="Glycosyl hydrolase" evidence="1">
    <location>
        <begin position="25"/>
        <end position="417"/>
    </location>
</feature>